<dbReference type="SUPFAM" id="SSF81324">
    <property type="entry name" value="Voltage-gated potassium channels"/>
    <property type="match status" value="1"/>
</dbReference>
<dbReference type="Pfam" id="PF00520">
    <property type="entry name" value="Ion_trans"/>
    <property type="match status" value="1"/>
</dbReference>
<dbReference type="InterPro" id="IPR028325">
    <property type="entry name" value="VG_K_chnl"/>
</dbReference>
<comment type="subcellular location">
    <subcellularLocation>
        <location evidence="1">Membrane</location>
        <topology evidence="1">Multi-pass membrane protein</topology>
    </subcellularLocation>
</comment>
<dbReference type="GO" id="GO:0008076">
    <property type="term" value="C:voltage-gated potassium channel complex"/>
    <property type="evidence" value="ECO:0007669"/>
    <property type="project" value="InterPro"/>
</dbReference>
<evidence type="ECO:0000256" key="8">
    <source>
        <dbReference type="ARBA" id="ARBA00022989"/>
    </source>
</evidence>
<dbReference type="AlphaFoldDB" id="A0AAV4C693"/>
<accession>A0AAV4C693</accession>
<dbReference type="PANTHER" id="PTHR11537">
    <property type="entry name" value="VOLTAGE-GATED POTASSIUM CHANNEL"/>
    <property type="match status" value="1"/>
</dbReference>
<organism evidence="16 17">
    <name type="scientific">Plakobranchus ocellatus</name>
    <dbReference type="NCBI Taxonomy" id="259542"/>
    <lineage>
        <taxon>Eukaryota</taxon>
        <taxon>Metazoa</taxon>
        <taxon>Spiralia</taxon>
        <taxon>Lophotrochozoa</taxon>
        <taxon>Mollusca</taxon>
        <taxon>Gastropoda</taxon>
        <taxon>Heterobranchia</taxon>
        <taxon>Euthyneura</taxon>
        <taxon>Panpulmonata</taxon>
        <taxon>Sacoglossa</taxon>
        <taxon>Placobranchoidea</taxon>
        <taxon>Plakobranchidae</taxon>
        <taxon>Plakobranchus</taxon>
    </lineage>
</organism>
<feature type="region of interest" description="Disordered" evidence="12">
    <location>
        <begin position="641"/>
        <end position="676"/>
    </location>
</feature>
<evidence type="ECO:0000256" key="6">
    <source>
        <dbReference type="ARBA" id="ARBA00022882"/>
    </source>
</evidence>
<keyword evidence="6" id="KW-0851">Voltage-gated channel</keyword>
<feature type="transmembrane region" description="Helical" evidence="13">
    <location>
        <begin position="537"/>
        <end position="558"/>
    </location>
</feature>
<feature type="region of interest" description="Disordered" evidence="12">
    <location>
        <begin position="54"/>
        <end position="83"/>
    </location>
</feature>
<feature type="region of interest" description="Disordered" evidence="12">
    <location>
        <begin position="575"/>
        <end position="595"/>
    </location>
</feature>
<keyword evidence="4 13" id="KW-0812">Transmembrane</keyword>
<feature type="compositionally biased region" description="Basic and acidic residues" evidence="12">
    <location>
        <begin position="64"/>
        <end position="82"/>
    </location>
</feature>
<keyword evidence="8 13" id="KW-1133">Transmembrane helix</keyword>
<evidence type="ECO:0000256" key="5">
    <source>
        <dbReference type="ARBA" id="ARBA00022826"/>
    </source>
</evidence>
<dbReference type="EMBL" id="BLXT01005873">
    <property type="protein sequence ID" value="GFO26881.1"/>
    <property type="molecule type" value="Genomic_DNA"/>
</dbReference>
<feature type="compositionally biased region" description="Basic and acidic residues" evidence="12">
    <location>
        <begin position="138"/>
        <end position="149"/>
    </location>
</feature>
<comment type="caution">
    <text evidence="16">The sequence shown here is derived from an EMBL/GenBank/DDBJ whole genome shotgun (WGS) entry which is preliminary data.</text>
</comment>
<evidence type="ECO:0000259" key="15">
    <source>
        <dbReference type="Pfam" id="PF00520"/>
    </source>
</evidence>
<dbReference type="FunFam" id="1.10.287.70:FF:000028">
    <property type="entry name" value="potassium voltage-gated channel subfamily D member 3"/>
    <property type="match status" value="1"/>
</dbReference>
<evidence type="ECO:0000256" key="3">
    <source>
        <dbReference type="ARBA" id="ARBA00022538"/>
    </source>
</evidence>
<feature type="signal peptide" evidence="14">
    <location>
        <begin position="1"/>
        <end position="16"/>
    </location>
</feature>
<keyword evidence="10 13" id="KW-0472">Membrane</keyword>
<gene>
    <name evidence="16" type="ORF">PoB_005338600</name>
</gene>
<evidence type="ECO:0000313" key="16">
    <source>
        <dbReference type="EMBL" id="GFO26881.1"/>
    </source>
</evidence>
<evidence type="ECO:0000313" key="17">
    <source>
        <dbReference type="Proteomes" id="UP000735302"/>
    </source>
</evidence>
<keyword evidence="5" id="KW-0631">Potassium channel</keyword>
<name>A0AAV4C693_9GAST</name>
<evidence type="ECO:0000256" key="11">
    <source>
        <dbReference type="ARBA" id="ARBA00023303"/>
    </source>
</evidence>
<evidence type="ECO:0000256" key="12">
    <source>
        <dbReference type="SAM" id="MobiDB-lite"/>
    </source>
</evidence>
<dbReference type="Gene3D" id="1.10.287.70">
    <property type="match status" value="1"/>
</dbReference>
<dbReference type="GO" id="GO:0001508">
    <property type="term" value="P:action potential"/>
    <property type="evidence" value="ECO:0007669"/>
    <property type="project" value="TreeGrafter"/>
</dbReference>
<dbReference type="InterPro" id="IPR005821">
    <property type="entry name" value="Ion_trans_dom"/>
</dbReference>
<feature type="chain" id="PRO_5043808612" evidence="14">
    <location>
        <begin position="17"/>
        <end position="676"/>
    </location>
</feature>
<dbReference type="Gene3D" id="1.20.120.350">
    <property type="entry name" value="Voltage-gated potassium channels. Chain C"/>
    <property type="match status" value="1"/>
</dbReference>
<keyword evidence="7" id="KW-0630">Potassium</keyword>
<evidence type="ECO:0000256" key="1">
    <source>
        <dbReference type="ARBA" id="ARBA00004141"/>
    </source>
</evidence>
<keyword evidence="2" id="KW-0813">Transport</keyword>
<dbReference type="Proteomes" id="UP000735302">
    <property type="component" value="Unassembled WGS sequence"/>
</dbReference>
<keyword evidence="17" id="KW-1185">Reference proteome</keyword>
<keyword evidence="11" id="KW-0407">Ion channel</keyword>
<evidence type="ECO:0000256" key="2">
    <source>
        <dbReference type="ARBA" id="ARBA00022448"/>
    </source>
</evidence>
<reference evidence="16 17" key="1">
    <citation type="journal article" date="2021" name="Elife">
        <title>Chloroplast acquisition without the gene transfer in kleptoplastic sea slugs, Plakobranchus ocellatus.</title>
        <authorList>
            <person name="Maeda T."/>
            <person name="Takahashi S."/>
            <person name="Yoshida T."/>
            <person name="Shimamura S."/>
            <person name="Takaki Y."/>
            <person name="Nagai Y."/>
            <person name="Toyoda A."/>
            <person name="Suzuki Y."/>
            <person name="Arimoto A."/>
            <person name="Ishii H."/>
            <person name="Satoh N."/>
            <person name="Nishiyama T."/>
            <person name="Hasebe M."/>
            <person name="Maruyama T."/>
            <person name="Minagawa J."/>
            <person name="Obokata J."/>
            <person name="Shigenobu S."/>
        </authorList>
    </citation>
    <scope>NUCLEOTIDE SEQUENCE [LARGE SCALE GENOMIC DNA]</scope>
</reference>
<keyword evidence="3" id="KW-0633">Potassium transport</keyword>
<evidence type="ECO:0000256" key="10">
    <source>
        <dbReference type="ARBA" id="ARBA00023136"/>
    </source>
</evidence>
<evidence type="ECO:0000256" key="13">
    <source>
        <dbReference type="SAM" id="Phobius"/>
    </source>
</evidence>
<feature type="transmembrane region" description="Helical" evidence="13">
    <location>
        <begin position="377"/>
        <end position="399"/>
    </location>
</feature>
<proteinExistence type="predicted"/>
<evidence type="ECO:0000256" key="7">
    <source>
        <dbReference type="ARBA" id="ARBA00022958"/>
    </source>
</evidence>
<evidence type="ECO:0000256" key="14">
    <source>
        <dbReference type="SAM" id="SignalP"/>
    </source>
</evidence>
<evidence type="ECO:0000256" key="9">
    <source>
        <dbReference type="ARBA" id="ARBA00023065"/>
    </source>
</evidence>
<keyword evidence="9" id="KW-0406">Ion transport</keyword>
<feature type="domain" description="Ion transport" evidence="15">
    <location>
        <begin position="371"/>
        <end position="568"/>
    </location>
</feature>
<dbReference type="PRINTS" id="PR00169">
    <property type="entry name" value="KCHANNEL"/>
</dbReference>
<feature type="transmembrane region" description="Helical" evidence="13">
    <location>
        <begin position="480"/>
        <end position="500"/>
    </location>
</feature>
<evidence type="ECO:0000256" key="4">
    <source>
        <dbReference type="ARBA" id="ARBA00022692"/>
    </source>
</evidence>
<sequence length="676" mass="76415">MCVLLSIFVLIASTDRIFMRDLTQDEWLDYFNDDETLVYAHLLNLPPDQYRKDKQEMENEDDESHNQGDPHDRPGSQYHDETSSAEITTAMPDLEDSTLTSYLENTTQETGGHQSGAQPPSHVGKRSVKDYYRIFDKAHTSQTEPREAYAEPSPNKQNSEKIDAVLTKGNNTIDENNNQGYIPYQRSFKPFLSRYDDEAQDRNVRNFLNSFIHSFTKDSNMHKESGFKISRIIQEAINSESLKFEIRIMDGNIAGSADQADQLILKEKNINGQHPGRQVQFEETLETKIESQTGKDNDELTRKLVRHKRAPGNNGTSDNSTTGGNLTEVTRHACYIISGLELGKLIGIAYETGVSTGSSSSSTTTELPQNVFAVENWLSYIELACIVYFTIEFVVRLIFCPNKLYFILNFFTIVDVLSLLCMYTVLVLHHVNRKSKYTQSYVDVINCLQVVRLFRLFRLVKDVTGFRVLVFSVKTSWRELLLLLLYTLMLVSIFASLAYYCERGNMGSIPRAAWWALVTMTTVGYGDIAPKTAIGRLVGAACAMSGVLLIAVTVPVFVNNFLLFYEHSKIIDQKERSQSEPVRSSKASSPKKKAIQDYKRCDSNVTTTTVSSTKSFSRQQSAIKPATIQLDGDERRAQTYTYANGDDQFNRQRKPRVLSSASKTSQVSFTKVKPAV</sequence>
<dbReference type="GO" id="GO:0005251">
    <property type="term" value="F:delayed rectifier potassium channel activity"/>
    <property type="evidence" value="ECO:0007669"/>
    <property type="project" value="TreeGrafter"/>
</dbReference>
<keyword evidence="14" id="KW-0732">Signal</keyword>
<feature type="transmembrane region" description="Helical" evidence="13">
    <location>
        <begin position="406"/>
        <end position="428"/>
    </location>
</feature>
<dbReference type="InterPro" id="IPR027359">
    <property type="entry name" value="Volt_channel_dom_sf"/>
</dbReference>
<protein>
    <submittedName>
        <fullName evidence="16">Potassium voltage-gated channel subfamily c member</fullName>
    </submittedName>
</protein>
<dbReference type="PANTHER" id="PTHR11537:SF252">
    <property type="entry name" value="POTASSIUM VOLTAGE-GATED CHANNEL PROTEIN SHAW"/>
    <property type="match status" value="1"/>
</dbReference>
<feature type="region of interest" description="Disordered" evidence="12">
    <location>
        <begin position="138"/>
        <end position="160"/>
    </location>
</feature>
<feature type="compositionally biased region" description="Polar residues" evidence="12">
    <location>
        <begin position="659"/>
        <end position="669"/>
    </location>
</feature>